<dbReference type="InterPro" id="IPR055385">
    <property type="entry name" value="GpJ_HDII-ins2"/>
</dbReference>
<protein>
    <submittedName>
        <fullName evidence="5">Phage tail protein</fullName>
    </submittedName>
</protein>
<evidence type="ECO:0000259" key="3">
    <source>
        <dbReference type="Pfam" id="PF13550"/>
    </source>
</evidence>
<dbReference type="PANTHER" id="PTHR36251">
    <property type="entry name" value="FELS-1 PROPHAGE HOST SPECIFICITY PROTEIN-RELATED"/>
    <property type="match status" value="1"/>
</dbReference>
<feature type="domain" description="Tip attachment protein J central straight fiber" evidence="2">
    <location>
        <begin position="1400"/>
        <end position="1527"/>
    </location>
</feature>
<accession>A0A7Y1MUU6</accession>
<feature type="domain" description="Tip attachment protein J" evidence="3">
    <location>
        <begin position="361"/>
        <end position="525"/>
    </location>
</feature>
<feature type="compositionally biased region" description="Basic residues" evidence="1">
    <location>
        <begin position="1"/>
        <end position="17"/>
    </location>
</feature>
<dbReference type="RefSeq" id="WP_169899024.1">
    <property type="nucleotide sequence ID" value="NZ_JAAQYP010000069.1"/>
</dbReference>
<gene>
    <name evidence="5" type="ORF">HBO33_26890</name>
</gene>
<evidence type="ECO:0000259" key="4">
    <source>
        <dbReference type="Pfam" id="PF24801"/>
    </source>
</evidence>
<comment type="caution">
    <text evidence="5">The sequence shown here is derived from an EMBL/GenBank/DDBJ whole genome shotgun (WGS) entry which is preliminary data.</text>
</comment>
<dbReference type="Pfam" id="PF13550">
    <property type="entry name" value="Phage-tail_3"/>
    <property type="match status" value="1"/>
</dbReference>
<dbReference type="EMBL" id="JAAQYP010000069">
    <property type="protein sequence ID" value="NNA98787.1"/>
    <property type="molecule type" value="Genomic_DNA"/>
</dbReference>
<dbReference type="Proteomes" id="UP000542111">
    <property type="component" value="Unassembled WGS sequence"/>
</dbReference>
<dbReference type="InterPro" id="IPR032876">
    <property type="entry name" value="J_dom"/>
</dbReference>
<dbReference type="Gene3D" id="1.20.5.340">
    <property type="match status" value="2"/>
</dbReference>
<feature type="domain" description="Tip attachment protein J HDII-ins2" evidence="4">
    <location>
        <begin position="106"/>
        <end position="229"/>
    </location>
</feature>
<dbReference type="PANTHER" id="PTHR36251:SF2">
    <property type="entry name" value="GIFSY-2 PROPHAGE HOST SPECIFICITY PROTEIN J, PHAGE LAMBDA"/>
    <property type="match status" value="1"/>
</dbReference>
<organism evidence="5 6">
    <name type="scientific">Pseudomonas gessardii</name>
    <dbReference type="NCBI Taxonomy" id="78544"/>
    <lineage>
        <taxon>Bacteria</taxon>
        <taxon>Pseudomonadati</taxon>
        <taxon>Pseudomonadota</taxon>
        <taxon>Gammaproteobacteria</taxon>
        <taxon>Pseudomonadales</taxon>
        <taxon>Pseudomonadaceae</taxon>
        <taxon>Pseudomonas</taxon>
    </lineage>
</organism>
<evidence type="ECO:0000256" key="1">
    <source>
        <dbReference type="SAM" id="MobiDB-lite"/>
    </source>
</evidence>
<evidence type="ECO:0000259" key="2">
    <source>
        <dbReference type="Pfam" id="PF09327"/>
    </source>
</evidence>
<reference evidence="5 6" key="1">
    <citation type="journal article" date="2020" name="Front. Microbiol.">
        <title>Genetic Organization of the aprX-lipA2 Operon Affects the Proteolytic Potential of Pseudomonas Species in Milk.</title>
        <authorList>
            <person name="Maier C."/>
            <person name="Huptas C."/>
            <person name="von Neubeck M."/>
            <person name="Scherer S."/>
            <person name="Wenning M."/>
            <person name="Lucking G."/>
        </authorList>
    </citation>
    <scope>NUCLEOTIDE SEQUENCE [LARGE SCALE GENOMIC DNA]</scope>
    <source>
        <strain evidence="5 6">G4779</strain>
    </source>
</reference>
<dbReference type="Pfam" id="PF09327">
    <property type="entry name" value="Phage_Tail_Tip"/>
    <property type="match status" value="1"/>
</dbReference>
<evidence type="ECO:0000313" key="5">
    <source>
        <dbReference type="EMBL" id="NNA98787.1"/>
    </source>
</evidence>
<name>A0A7Y1MUU6_9PSED</name>
<dbReference type="InterPro" id="IPR053171">
    <property type="entry name" value="Viral_Tip_Attach_Protein"/>
</dbReference>
<evidence type="ECO:0000313" key="6">
    <source>
        <dbReference type="Proteomes" id="UP000542111"/>
    </source>
</evidence>
<feature type="region of interest" description="Disordered" evidence="1">
    <location>
        <begin position="1"/>
        <end position="35"/>
    </location>
</feature>
<proteinExistence type="predicted"/>
<sequence length="1555" mass="165211">MSAAAKKTRRVAPRTRRAVIGSKGGQAKQKKPSIAQNSVPSISTARIVYLWSWGPIVGLVDGLRSLKLDGTPVQAPDGTINYPGVKWQFRNGELNQERLEGNTESSNEIDVKQELIFGTPWLHTITNSVSDAIRLRLSWPTLRSQDAAGNINGVRIDYAVDISTDNGPYVEALVSFVDRKNVTEYERAHRLELPAGSRWTIRVRRLTPNANSDLVADQMVVKAIAEVVDSDQEYPLTAVSSIEYDAQTFGGDIAKIAALMRGRIIRVPSNYDAETRTYATSGTGTSNGIWDGTFKEAYTNNPAWIFYDLVLHPYYGLGDRIDATMVDRWSLYRIAQYCDQMVPDGKGGMEPRFTCNLYFQKQAEAYAVLQDLASIFHGLAFWDGSQIVVNADMPGDPVYTYNQTQILNNGAIKYEGTRARDRHTLYMVSWDNPDQGFETDKEPVFDDEAMVELGGMVRETTVGAIGCTSLGQAQRAGQWAALTEKLQTQGGVFRVGLDGDIPKPGQVIAVADPMLVGRNNGGRISSAAGRVVTLDRDTTVPVGARLLVNLPSGKSEGRIVKSVAGRDVTVMADFSEQPQAESGWILDYEDLKLMQFYVRNVTRPEWHQFQFEVIQHDPSKFPAVDNGAVVDTRPITGIPVGTQDAPARVMLSQHVVIEQGIAVTVMSIAWDAAPNAVGYDVEWKWGAREWVPVPRTGELMADVRGIYSGQYMARVRAVSALNVSSIPVTSALTNLEGKVGLPPAVAFLTASSELFGIGIKWGFPAGAEDTQRTELWYGPANDLAVATKLADLAYPQADYRMQQLLAGATLFFWARLVDRTGNVGPFYPVGNGVMGQASAQARPILDLIAGQIGETELGKDLLDRIDLIDGPAGLVGSVSSRLKELDDQLQAQIDAIADISDSAAYDPEKSYTAGQSVLFTDGILYQAKGDVPAGAAPPDATYWLNVGQAVTTANGLAARVSTSETKITNIEGVNTAQSTQITGLQTSLTTTNGNVTAAQNAANAANTLAGGKGKVLVQTATPAAADQLVQNLWIDITGGANTPKRWSGTAWVAVTDKVATDAAAAAANALALATTKADASAVQSLTTRVTSAEGTISSQGTAITGLNNSLTTTNTNVTAAQNAANAANTLAGGKGKVIVQAAAPAVADRLAQNLWIDITGGANTPKRWTGSVWKPVTDKVATDAAAAAASALTVANTKADASAVTSLSNTVTQQGNTLTSQGTAVTSLTNRVTAAEGVNTAQSQAITQTDSKVSEVDGKVMAQASAFNALRSSWRGDDDGNGSKVDALKGWASTAAIANEEKTRASENEAIAQRTSTLDAKVGDNAANLTTLEKVVATNKMATAQSITQLSTKVGDNAANLTTLEKVVATNKMATAQSITQLSTKVGDQGTEIGQQKTMIETNTSIINDVSGKMSASWSVKMQYSTSTGQYIAAGIGLGIENTPAGLQSQFLVSADRFAIVNTIAGGAVSVPFAVQNGQVFMSSAFIQDGTITNAKIGNYIQSNNYVSGVSGWRLSFDGTFEMNGNIAGLGTMRLTNTFLKFIYSNGVVGIDLSL</sequence>
<dbReference type="Pfam" id="PF24801">
    <property type="entry name" value="FNIII-A_GpJ"/>
    <property type="match status" value="1"/>
</dbReference>
<dbReference type="InterPro" id="IPR015406">
    <property type="entry name" value="GpJ_CSF"/>
</dbReference>